<keyword evidence="2" id="KW-1185">Reference proteome</keyword>
<evidence type="ECO:0000313" key="2">
    <source>
        <dbReference type="Proteomes" id="UP000676428"/>
    </source>
</evidence>
<dbReference type="InterPro" id="IPR011990">
    <property type="entry name" value="TPR-like_helical_dom_sf"/>
</dbReference>
<dbReference type="SUPFAM" id="SSF81901">
    <property type="entry name" value="HCP-like"/>
    <property type="match status" value="1"/>
</dbReference>
<name>A0ABX8DDU4_9GAMM</name>
<gene>
    <name evidence="1" type="ORF">KHX94_17080</name>
</gene>
<evidence type="ECO:0000313" key="1">
    <source>
        <dbReference type="EMBL" id="QVK22875.1"/>
    </source>
</evidence>
<dbReference type="EMBL" id="CP074572">
    <property type="protein sequence ID" value="QVK22875.1"/>
    <property type="molecule type" value="Genomic_DNA"/>
</dbReference>
<sequence>MLRYQSVIGVLLTLFYCTSCTSTTSLPPYLAYQRALQAYQHADYQTAIQQLKPLADNGLADAQQLLGTMYQLGNGVTSNDETAVEWF</sequence>
<proteinExistence type="predicted"/>
<dbReference type="Gene3D" id="1.25.40.10">
    <property type="entry name" value="Tetratricopeptide repeat domain"/>
    <property type="match status" value="1"/>
</dbReference>
<protein>
    <submittedName>
        <fullName evidence="1">Sel1 repeat family protein</fullName>
    </submittedName>
</protein>
<dbReference type="RefSeq" id="WP_213681522.1">
    <property type="nucleotide sequence ID" value="NZ_CP074572.1"/>
</dbReference>
<organism evidence="1 2">
    <name type="scientific">Shewanella dokdonensis</name>
    <dbReference type="NCBI Taxonomy" id="712036"/>
    <lineage>
        <taxon>Bacteria</taxon>
        <taxon>Pseudomonadati</taxon>
        <taxon>Pseudomonadota</taxon>
        <taxon>Gammaproteobacteria</taxon>
        <taxon>Alteromonadales</taxon>
        <taxon>Shewanellaceae</taxon>
        <taxon>Shewanella</taxon>
    </lineage>
</organism>
<reference evidence="1 2" key="1">
    <citation type="journal article" date="2012" name="Int. J. Syst. Evol. Microbiol.">
        <title>Shewanella dokdonensis sp. nov., isolated from seawater.</title>
        <authorList>
            <person name="Sung H.R."/>
            <person name="Yoon J.H."/>
            <person name="Ghim S.Y."/>
        </authorList>
    </citation>
    <scope>NUCLEOTIDE SEQUENCE [LARGE SCALE GENOMIC DNA]</scope>
    <source>
        <strain evidence="1 2">DSM 23626</strain>
    </source>
</reference>
<dbReference type="Proteomes" id="UP000676428">
    <property type="component" value="Chromosome"/>
</dbReference>
<accession>A0ABX8DDU4</accession>